<dbReference type="Proteomes" id="UP000002725">
    <property type="component" value="Chromosome"/>
</dbReference>
<dbReference type="EMBL" id="CP001108">
    <property type="protein sequence ID" value="ACF46897.1"/>
    <property type="molecule type" value="Genomic_DNA"/>
</dbReference>
<feature type="transmembrane region" description="Helical" evidence="1">
    <location>
        <begin position="38"/>
        <end position="56"/>
    </location>
</feature>
<reference evidence="2" key="1">
    <citation type="submission" date="2008-06" db="EMBL/GenBank/DDBJ databases">
        <title>Complete sequence of chromosome of Prosthecochloris aestuarii DSM 271.</title>
        <authorList>
            <consortium name="US DOE Joint Genome Institute"/>
            <person name="Lucas S."/>
            <person name="Copeland A."/>
            <person name="Lapidus A."/>
            <person name="Glavina del Rio T."/>
            <person name="Dalin E."/>
            <person name="Tice H."/>
            <person name="Bruce D."/>
            <person name="Goodwin L."/>
            <person name="Pitluck S."/>
            <person name="Schmutz J."/>
            <person name="Larimer F."/>
            <person name="Land M."/>
            <person name="Hauser L."/>
            <person name="Kyrpides N."/>
            <person name="Anderson I."/>
            <person name="Liu Z."/>
            <person name="Li T."/>
            <person name="Zhao F."/>
            <person name="Overmann J."/>
            <person name="Bryant D.A."/>
            <person name="Richardson P."/>
        </authorList>
    </citation>
    <scope>NUCLEOTIDE SEQUENCE [LARGE SCALE GENOMIC DNA]</scope>
    <source>
        <strain evidence="2">DSM 271</strain>
    </source>
</reference>
<keyword evidence="1" id="KW-0812">Transmembrane</keyword>
<feature type="transmembrane region" description="Helical" evidence="1">
    <location>
        <begin position="138"/>
        <end position="162"/>
    </location>
</feature>
<evidence type="ECO:0000313" key="2">
    <source>
        <dbReference type="EMBL" id="ACF46897.1"/>
    </source>
</evidence>
<evidence type="ECO:0000256" key="1">
    <source>
        <dbReference type="SAM" id="Phobius"/>
    </source>
</evidence>
<dbReference type="STRING" id="290512.Paes_1885"/>
<keyword evidence="3" id="KW-1185">Reference proteome</keyword>
<keyword evidence="1" id="KW-1133">Transmembrane helix</keyword>
<dbReference type="eggNOG" id="ENOG503361M">
    <property type="taxonomic scope" value="Bacteria"/>
</dbReference>
<name>B4S4K1_PROA2</name>
<organism evidence="2 3">
    <name type="scientific">Prosthecochloris aestuarii (strain DSM 271 / SK 413)</name>
    <dbReference type="NCBI Taxonomy" id="290512"/>
    <lineage>
        <taxon>Bacteria</taxon>
        <taxon>Pseudomonadati</taxon>
        <taxon>Chlorobiota</taxon>
        <taxon>Chlorobiia</taxon>
        <taxon>Chlorobiales</taxon>
        <taxon>Chlorobiaceae</taxon>
        <taxon>Prosthecochloris</taxon>
    </lineage>
</organism>
<dbReference type="RefSeq" id="WP_012506430.1">
    <property type="nucleotide sequence ID" value="NC_011059.1"/>
</dbReference>
<evidence type="ECO:0000313" key="3">
    <source>
        <dbReference type="Proteomes" id="UP000002725"/>
    </source>
</evidence>
<feature type="transmembrane region" description="Helical" evidence="1">
    <location>
        <begin position="15"/>
        <end position="32"/>
    </location>
</feature>
<dbReference type="HOGENOM" id="CLU_1487708_0_0_10"/>
<proteinExistence type="predicted"/>
<gene>
    <name evidence="2" type="ordered locus">Paes_1885</name>
</gene>
<feature type="transmembrane region" description="Helical" evidence="1">
    <location>
        <begin position="68"/>
        <end position="93"/>
    </location>
</feature>
<sequence>MKEQLPHQQKEKLRALARGALLIVLTTTVPYLTLINALFFAGIFISGAIAAYTYIINSQLRLTSSEAFLFSFFSGVAGSIASVFISYLLLTIFNYRAGIEGLMLLISWMQQMAPDQPEFTLQLREILEAPVELTPVDFLLSIVVTVFLYAPVAGLGGIFSVWRLKRQAARASGAG</sequence>
<dbReference type="AlphaFoldDB" id="B4S4K1"/>
<accession>B4S4K1</accession>
<dbReference type="KEGG" id="paa:Paes_1885"/>
<protein>
    <recommendedName>
        <fullName evidence="4">DUF4199 domain-containing protein</fullName>
    </recommendedName>
</protein>
<evidence type="ECO:0008006" key="4">
    <source>
        <dbReference type="Google" id="ProtNLM"/>
    </source>
</evidence>
<keyword evidence="1" id="KW-0472">Membrane</keyword>